<evidence type="ECO:0000313" key="2">
    <source>
        <dbReference type="Proteomes" id="UP000614047"/>
    </source>
</evidence>
<dbReference type="Proteomes" id="UP000614047">
    <property type="component" value="Unassembled WGS sequence"/>
</dbReference>
<dbReference type="RefSeq" id="WP_197014341.1">
    <property type="nucleotide sequence ID" value="NZ_BAABES010000033.1"/>
</dbReference>
<name>A0A931DRK2_9ACTN</name>
<reference evidence="1" key="1">
    <citation type="submission" date="2020-11" db="EMBL/GenBank/DDBJ databases">
        <title>Sequencing the genomes of 1000 actinobacteria strains.</title>
        <authorList>
            <person name="Klenk H.-P."/>
        </authorList>
    </citation>
    <scope>NUCLEOTIDE SEQUENCE</scope>
    <source>
        <strain evidence="1">DSM 43175</strain>
    </source>
</reference>
<proteinExistence type="predicted"/>
<dbReference type="EMBL" id="JADOUA010000001">
    <property type="protein sequence ID" value="MBG6092115.1"/>
    <property type="molecule type" value="Genomic_DNA"/>
</dbReference>
<accession>A0A931DRK2</accession>
<gene>
    <name evidence="1" type="ORF">IW256_006228</name>
</gene>
<dbReference type="AlphaFoldDB" id="A0A931DRK2"/>
<evidence type="ECO:0000313" key="1">
    <source>
        <dbReference type="EMBL" id="MBG6092115.1"/>
    </source>
</evidence>
<organism evidence="1 2">
    <name type="scientific">Actinomadura viridis</name>
    <dbReference type="NCBI Taxonomy" id="58110"/>
    <lineage>
        <taxon>Bacteria</taxon>
        <taxon>Bacillati</taxon>
        <taxon>Actinomycetota</taxon>
        <taxon>Actinomycetes</taxon>
        <taxon>Streptosporangiales</taxon>
        <taxon>Thermomonosporaceae</taxon>
        <taxon>Actinomadura</taxon>
    </lineage>
</organism>
<keyword evidence="2" id="KW-1185">Reference proteome</keyword>
<sequence>MGDVHELMIAMDLRGDLPDAEVAELRWQVGLGPRPAHVAEQTLIVNEVLDMMRDGGEEPVQDENGDWVIKRYPEPAWCDGSPRAASKIPGVGFSSLVREGGASGERWALTCRWEIHPDGHAEVAALLDRLAERCDDARFFGYLRWYEHAEPDTMLRIRDGKVVTYRDGEFVSPMWGDEADEMPFA</sequence>
<comment type="caution">
    <text evidence="1">The sequence shown here is derived from an EMBL/GenBank/DDBJ whole genome shotgun (WGS) entry which is preliminary data.</text>
</comment>
<protein>
    <submittedName>
        <fullName evidence="1">Uncharacterized protein</fullName>
    </submittedName>
</protein>